<feature type="region of interest" description="Disordered" evidence="1">
    <location>
        <begin position="138"/>
        <end position="162"/>
    </location>
</feature>
<evidence type="ECO:0000313" key="2">
    <source>
        <dbReference type="EMBL" id="CAB1416348.1"/>
    </source>
</evidence>
<evidence type="ECO:0000313" key="3">
    <source>
        <dbReference type="Proteomes" id="UP001153269"/>
    </source>
</evidence>
<reference evidence="2" key="1">
    <citation type="submission" date="2020-03" db="EMBL/GenBank/DDBJ databases">
        <authorList>
            <person name="Weist P."/>
        </authorList>
    </citation>
    <scope>NUCLEOTIDE SEQUENCE</scope>
</reference>
<feature type="compositionally biased region" description="Basic and acidic residues" evidence="1">
    <location>
        <begin position="152"/>
        <end position="162"/>
    </location>
</feature>
<dbReference type="AlphaFoldDB" id="A0A9N7TQD4"/>
<gene>
    <name evidence="2" type="ORF">PLEPLA_LOCUS4139</name>
</gene>
<dbReference type="Proteomes" id="UP001153269">
    <property type="component" value="Unassembled WGS sequence"/>
</dbReference>
<dbReference type="EMBL" id="CADEAL010000202">
    <property type="protein sequence ID" value="CAB1416348.1"/>
    <property type="molecule type" value="Genomic_DNA"/>
</dbReference>
<evidence type="ECO:0000256" key="1">
    <source>
        <dbReference type="SAM" id="MobiDB-lite"/>
    </source>
</evidence>
<sequence length="162" mass="18546">MNVSARFYGRPQREISHWTRVDQPQTNISIPQATTLLVSFDPRPSVRFLRWHLSLEAKPGRGDVMMAITYNASANPPSPHPPLLRYDLSPGVQREHLLDDLVSRMQIYSRAARSRFAQTFCRQRRDVTCAGSLLRSERFPSAGPQDNLVPLHRGDPELDRRT</sequence>
<protein>
    <submittedName>
        <fullName evidence="2">Uncharacterized protein</fullName>
    </submittedName>
</protein>
<name>A0A9N7TQD4_PLEPL</name>
<keyword evidence="3" id="KW-1185">Reference proteome</keyword>
<comment type="caution">
    <text evidence="2">The sequence shown here is derived from an EMBL/GenBank/DDBJ whole genome shotgun (WGS) entry which is preliminary data.</text>
</comment>
<organism evidence="2 3">
    <name type="scientific">Pleuronectes platessa</name>
    <name type="common">European plaice</name>
    <dbReference type="NCBI Taxonomy" id="8262"/>
    <lineage>
        <taxon>Eukaryota</taxon>
        <taxon>Metazoa</taxon>
        <taxon>Chordata</taxon>
        <taxon>Craniata</taxon>
        <taxon>Vertebrata</taxon>
        <taxon>Euteleostomi</taxon>
        <taxon>Actinopterygii</taxon>
        <taxon>Neopterygii</taxon>
        <taxon>Teleostei</taxon>
        <taxon>Neoteleostei</taxon>
        <taxon>Acanthomorphata</taxon>
        <taxon>Carangaria</taxon>
        <taxon>Pleuronectiformes</taxon>
        <taxon>Pleuronectoidei</taxon>
        <taxon>Pleuronectidae</taxon>
        <taxon>Pleuronectes</taxon>
    </lineage>
</organism>
<accession>A0A9N7TQD4</accession>
<proteinExistence type="predicted"/>